<reference evidence="1" key="1">
    <citation type="submission" date="2020-05" db="EMBL/GenBank/DDBJ databases">
        <title>Genomic Encyclopedia of Type Strains, Phase IV (KMG-V): Genome sequencing to study the core and pangenomes of soil and plant-associated prokaryotes.</title>
        <authorList>
            <person name="Whitman W."/>
        </authorList>
    </citation>
    <scope>NUCLEOTIDE SEQUENCE</scope>
    <source>
        <strain evidence="1">16F</strain>
    </source>
</reference>
<organism evidence="1 2">
    <name type="scientific">Frigoriflavimonas asaccharolytica</name>
    <dbReference type="NCBI Taxonomy" id="2735899"/>
    <lineage>
        <taxon>Bacteria</taxon>
        <taxon>Pseudomonadati</taxon>
        <taxon>Bacteroidota</taxon>
        <taxon>Flavobacteriia</taxon>
        <taxon>Flavobacteriales</taxon>
        <taxon>Weeksellaceae</taxon>
        <taxon>Frigoriflavimonas</taxon>
    </lineage>
</organism>
<comment type="caution">
    <text evidence="1">The sequence shown here is derived from an EMBL/GenBank/DDBJ whole genome shotgun (WGS) entry which is preliminary data.</text>
</comment>
<dbReference type="CDD" id="cd00090">
    <property type="entry name" value="HTH_ARSR"/>
    <property type="match status" value="1"/>
</dbReference>
<dbReference type="Proteomes" id="UP000610746">
    <property type="component" value="Unassembled WGS sequence"/>
</dbReference>
<dbReference type="RefSeq" id="WP_173778178.1">
    <property type="nucleotide sequence ID" value="NZ_JABSNO010000003.1"/>
</dbReference>
<keyword evidence="2" id="KW-1185">Reference proteome</keyword>
<dbReference type="GO" id="GO:0006355">
    <property type="term" value="P:regulation of DNA-templated transcription"/>
    <property type="evidence" value="ECO:0007669"/>
    <property type="project" value="UniProtKB-ARBA"/>
</dbReference>
<dbReference type="GO" id="GO:0003677">
    <property type="term" value="F:DNA binding"/>
    <property type="evidence" value="ECO:0007669"/>
    <property type="project" value="InterPro"/>
</dbReference>
<proteinExistence type="predicted"/>
<gene>
    <name evidence="1" type="ORF">HNQ03_000621</name>
</gene>
<dbReference type="AlphaFoldDB" id="A0A8J8G5C8"/>
<protein>
    <recommendedName>
        <fullName evidence="3">SatD family protein</fullName>
    </recommendedName>
</protein>
<evidence type="ECO:0008006" key="3">
    <source>
        <dbReference type="Google" id="ProtNLM"/>
    </source>
</evidence>
<dbReference type="SUPFAM" id="SSF47413">
    <property type="entry name" value="lambda repressor-like DNA-binding domains"/>
    <property type="match status" value="1"/>
</dbReference>
<evidence type="ECO:0000313" key="1">
    <source>
        <dbReference type="EMBL" id="NRS91554.1"/>
    </source>
</evidence>
<dbReference type="InterPro" id="IPR010982">
    <property type="entry name" value="Lambda_DNA-bd_dom_sf"/>
</dbReference>
<sequence length="203" mass="22686">MKAVITADIINSTKSSSNSWIVDLKKALKNFGKEGKDWEIFRGDEFQILLDKPELAFIISVMIKASLNSNGIDAKMAIGLGEISYHGKTIKESNGSAFINSGRTLDILKGEKYQKLALKSDISGFDEQFKLIFQLLETTFDNWTESSAKAILAYLQNQELNQIEIAKKLGISQSAFSQFLKKTNAEAIIATDQYYRKKIAEIS</sequence>
<dbReference type="InterPro" id="IPR011991">
    <property type="entry name" value="ArsR-like_HTH"/>
</dbReference>
<accession>A0A8J8G5C8</accession>
<name>A0A8J8G5C8_9FLAO</name>
<dbReference type="Gene3D" id="1.10.260.40">
    <property type="entry name" value="lambda repressor-like DNA-binding domains"/>
    <property type="match status" value="1"/>
</dbReference>
<evidence type="ECO:0000313" key="2">
    <source>
        <dbReference type="Proteomes" id="UP000610746"/>
    </source>
</evidence>
<dbReference type="EMBL" id="JABSNO010000003">
    <property type="protein sequence ID" value="NRS91554.1"/>
    <property type="molecule type" value="Genomic_DNA"/>
</dbReference>